<organism evidence="2 3">
    <name type="scientific">Cyclopterus lumpus</name>
    <name type="common">Lumpsucker</name>
    <dbReference type="NCBI Taxonomy" id="8103"/>
    <lineage>
        <taxon>Eukaryota</taxon>
        <taxon>Metazoa</taxon>
        <taxon>Chordata</taxon>
        <taxon>Craniata</taxon>
        <taxon>Vertebrata</taxon>
        <taxon>Euteleostomi</taxon>
        <taxon>Actinopterygii</taxon>
        <taxon>Neopterygii</taxon>
        <taxon>Teleostei</taxon>
        <taxon>Neoteleostei</taxon>
        <taxon>Acanthomorphata</taxon>
        <taxon>Eupercaria</taxon>
        <taxon>Perciformes</taxon>
        <taxon>Cottioidei</taxon>
        <taxon>Cottales</taxon>
        <taxon>Cyclopteridae</taxon>
        <taxon>Cyclopterus</taxon>
    </lineage>
</organism>
<dbReference type="GeneTree" id="ENSGT00990000213590"/>
<evidence type="ECO:0000313" key="3">
    <source>
        <dbReference type="Proteomes" id="UP000694565"/>
    </source>
</evidence>
<sequence length="175" mass="18640">VDSCMQFLDEANSPGESVLPALSKLLPPPSCPLADQPRSLEDRDPSDAEPSPTPSIPVELDEQCSPPASLTDKGPRECSQSEVTYLSDVGGAVDLYSSCPVQCSCPAETGSLACEDCRANGFTSELIPSCVSCVSAESLVVENAAKQRLRSRLSLYDRGLIHTQELISEISLHTQ</sequence>
<protein>
    <submittedName>
        <fullName evidence="2">Uncharacterized protein</fullName>
    </submittedName>
</protein>
<keyword evidence="3" id="KW-1185">Reference proteome</keyword>
<feature type="region of interest" description="Disordered" evidence="1">
    <location>
        <begin position="1"/>
        <end position="77"/>
    </location>
</feature>
<reference evidence="2" key="2">
    <citation type="submission" date="2025-09" db="UniProtKB">
        <authorList>
            <consortium name="Ensembl"/>
        </authorList>
    </citation>
    <scope>IDENTIFICATION</scope>
</reference>
<reference evidence="2" key="1">
    <citation type="submission" date="2025-08" db="UniProtKB">
        <authorList>
            <consortium name="Ensembl"/>
        </authorList>
    </citation>
    <scope>IDENTIFICATION</scope>
</reference>
<evidence type="ECO:0000313" key="2">
    <source>
        <dbReference type="Ensembl" id="ENSCLMP00005023877.1"/>
    </source>
</evidence>
<name>A0A8C3FYZ0_CYCLU</name>
<accession>A0A8C3FYZ0</accession>
<evidence type="ECO:0000256" key="1">
    <source>
        <dbReference type="SAM" id="MobiDB-lite"/>
    </source>
</evidence>
<dbReference type="AlphaFoldDB" id="A0A8C3FYZ0"/>
<proteinExistence type="predicted"/>
<dbReference type="Proteomes" id="UP000694565">
    <property type="component" value="Unplaced"/>
</dbReference>
<dbReference type="Ensembl" id="ENSCLMT00005024978.1">
    <property type="protein sequence ID" value="ENSCLMP00005023877.1"/>
    <property type="gene ID" value="ENSCLMG00005011807.1"/>
</dbReference>